<organism evidence="7 8">
    <name type="scientific">Reichenbachiella ulvae</name>
    <dbReference type="NCBI Taxonomy" id="2980104"/>
    <lineage>
        <taxon>Bacteria</taxon>
        <taxon>Pseudomonadati</taxon>
        <taxon>Bacteroidota</taxon>
        <taxon>Cytophagia</taxon>
        <taxon>Cytophagales</taxon>
        <taxon>Reichenbachiellaceae</taxon>
        <taxon>Reichenbachiella</taxon>
    </lineage>
</organism>
<evidence type="ECO:0000313" key="8">
    <source>
        <dbReference type="Proteomes" id="UP001300692"/>
    </source>
</evidence>
<sequence>MTESVINYTKANVYDRAVSFIIDHIIITFIWGLSSFLISGSDMLESDFDPTGLRNTMLGTIPFILLLYFCKDLLYGKSPGRWLMGIMVRTEESYQLPSKKQLFIRNLYLVIWPIEYLVLAASEDNKRWGDEKANTVVVYTP</sequence>
<dbReference type="Proteomes" id="UP001300692">
    <property type="component" value="Unassembled WGS sequence"/>
</dbReference>
<evidence type="ECO:0000313" key="7">
    <source>
        <dbReference type="EMBL" id="MCV9385068.1"/>
    </source>
</evidence>
<evidence type="ECO:0000259" key="6">
    <source>
        <dbReference type="Pfam" id="PF06271"/>
    </source>
</evidence>
<keyword evidence="3 5" id="KW-1133">Transmembrane helix</keyword>
<evidence type="ECO:0000256" key="1">
    <source>
        <dbReference type="ARBA" id="ARBA00004141"/>
    </source>
</evidence>
<accession>A0ABT3CN02</accession>
<dbReference type="Pfam" id="PF06271">
    <property type="entry name" value="RDD"/>
    <property type="match status" value="1"/>
</dbReference>
<dbReference type="EMBL" id="JAOYOD010000001">
    <property type="protein sequence ID" value="MCV9385068.1"/>
    <property type="molecule type" value="Genomic_DNA"/>
</dbReference>
<reference evidence="7 8" key="1">
    <citation type="submission" date="2022-10" db="EMBL/GenBank/DDBJ databases">
        <title>Comparative genomics and taxonomic characterization of three novel marine species of genus Reichenbachiella exhibiting antioxidant and polysaccharide degradation activities.</title>
        <authorList>
            <person name="Muhammad N."/>
            <person name="Lee Y.-J."/>
            <person name="Ko J."/>
            <person name="Kim S.-G."/>
        </authorList>
    </citation>
    <scope>NUCLEOTIDE SEQUENCE [LARGE SCALE GENOMIC DNA]</scope>
    <source>
        <strain evidence="7 8">ABR2-5</strain>
    </source>
</reference>
<dbReference type="InterPro" id="IPR010432">
    <property type="entry name" value="RDD"/>
</dbReference>
<gene>
    <name evidence="7" type="ORF">N7U62_00255</name>
</gene>
<feature type="domain" description="RDD" evidence="6">
    <location>
        <begin position="11"/>
        <end position="131"/>
    </location>
</feature>
<dbReference type="RefSeq" id="WP_264135864.1">
    <property type="nucleotide sequence ID" value="NZ_JAOYOD010000001.1"/>
</dbReference>
<evidence type="ECO:0000256" key="2">
    <source>
        <dbReference type="ARBA" id="ARBA00022692"/>
    </source>
</evidence>
<comment type="caution">
    <text evidence="7">The sequence shown here is derived from an EMBL/GenBank/DDBJ whole genome shotgun (WGS) entry which is preliminary data.</text>
</comment>
<feature type="transmembrane region" description="Helical" evidence="5">
    <location>
        <begin position="52"/>
        <end position="70"/>
    </location>
</feature>
<proteinExistence type="predicted"/>
<name>A0ABT3CN02_9BACT</name>
<evidence type="ECO:0000256" key="3">
    <source>
        <dbReference type="ARBA" id="ARBA00022989"/>
    </source>
</evidence>
<feature type="transmembrane region" description="Helical" evidence="5">
    <location>
        <begin position="20"/>
        <end position="40"/>
    </location>
</feature>
<keyword evidence="4 5" id="KW-0472">Membrane</keyword>
<keyword evidence="2 5" id="KW-0812">Transmembrane</keyword>
<comment type="subcellular location">
    <subcellularLocation>
        <location evidence="1">Membrane</location>
        <topology evidence="1">Multi-pass membrane protein</topology>
    </subcellularLocation>
</comment>
<protein>
    <submittedName>
        <fullName evidence="7">RDD family protein</fullName>
    </submittedName>
</protein>
<evidence type="ECO:0000256" key="5">
    <source>
        <dbReference type="SAM" id="Phobius"/>
    </source>
</evidence>
<keyword evidence="8" id="KW-1185">Reference proteome</keyword>
<evidence type="ECO:0000256" key="4">
    <source>
        <dbReference type="ARBA" id="ARBA00023136"/>
    </source>
</evidence>